<evidence type="ECO:0000256" key="2">
    <source>
        <dbReference type="ARBA" id="ARBA00011006"/>
    </source>
</evidence>
<keyword evidence="6 7" id="KW-0472">Membrane</keyword>
<dbReference type="Proteomes" id="UP000001054">
    <property type="component" value="Chromosome"/>
</dbReference>
<gene>
    <name evidence="8" type="ordered locus">NGR_c02410</name>
</gene>
<evidence type="ECO:0000256" key="7">
    <source>
        <dbReference type="SAM" id="Phobius"/>
    </source>
</evidence>
<sequence length="95" mass="9761">MFHGHNRKETLMGIESILVFLIVGAIAGWLAGLIVSGFGFGLIGNIVVGIIGALIAGYLFPAVGITLGTGILAAIIHSTIGAIILLVLIRIVKQA</sequence>
<name>C3MFY8_SINFN</name>
<reference evidence="8 9" key="1">
    <citation type="journal article" date="2009" name="Appl. Environ. Microbiol.">
        <title>Rhizobium sp. strain NGR234 possesses a remarkable number of secretion systems.</title>
        <authorList>
            <person name="Schmeisser C."/>
            <person name="Liesegang H."/>
            <person name="Krysciak D."/>
            <person name="Bakkou N."/>
            <person name="Le Quere A."/>
            <person name="Wollherr A."/>
            <person name="Heinemeyer I."/>
            <person name="Morgenstern B."/>
            <person name="Pommerening-Roeser A."/>
            <person name="Flores M."/>
            <person name="Palacios R."/>
            <person name="Brenner S."/>
            <person name="Gottschalk G."/>
            <person name="Schmitz R.A."/>
            <person name="Broughton W.J."/>
            <person name="Perret X."/>
            <person name="Strittmatter A.W."/>
            <person name="Streit W.R."/>
        </authorList>
    </citation>
    <scope>NUCLEOTIDE SEQUENCE [LARGE SCALE GENOMIC DNA]</scope>
    <source>
        <strain evidence="9">NBRC 101917 / NGR234</strain>
    </source>
</reference>
<dbReference type="EMBL" id="CP001389">
    <property type="protein sequence ID" value="ACP24039.1"/>
    <property type="molecule type" value="Genomic_DNA"/>
</dbReference>
<organism evidence="8 9">
    <name type="scientific">Sinorhizobium fredii (strain NBRC 101917 / NGR234)</name>
    <dbReference type="NCBI Taxonomy" id="394"/>
    <lineage>
        <taxon>Bacteria</taxon>
        <taxon>Pseudomonadati</taxon>
        <taxon>Pseudomonadota</taxon>
        <taxon>Alphaproteobacteria</taxon>
        <taxon>Hyphomicrobiales</taxon>
        <taxon>Rhizobiaceae</taxon>
        <taxon>Sinorhizobium/Ensifer group</taxon>
        <taxon>Sinorhizobium</taxon>
    </lineage>
</organism>
<evidence type="ECO:0000313" key="8">
    <source>
        <dbReference type="EMBL" id="ACP24039.1"/>
    </source>
</evidence>
<evidence type="ECO:0000256" key="4">
    <source>
        <dbReference type="ARBA" id="ARBA00022692"/>
    </source>
</evidence>
<dbReference type="Pfam" id="PF04226">
    <property type="entry name" value="Transgly_assoc"/>
    <property type="match status" value="1"/>
</dbReference>
<comment type="subcellular location">
    <subcellularLocation>
        <location evidence="1">Cell membrane</location>
        <topology evidence="1">Multi-pass membrane protein</topology>
    </subcellularLocation>
</comment>
<dbReference type="OrthoDB" id="5296069at2"/>
<dbReference type="eggNOG" id="COG2261">
    <property type="taxonomic scope" value="Bacteria"/>
</dbReference>
<comment type="similarity">
    <text evidence="2">Belongs to the UPF0410 family.</text>
</comment>
<keyword evidence="4 7" id="KW-0812">Transmembrane</keyword>
<dbReference type="HOGENOM" id="CLU_160040_0_1_5"/>
<evidence type="ECO:0000256" key="6">
    <source>
        <dbReference type="ARBA" id="ARBA00023136"/>
    </source>
</evidence>
<dbReference type="PANTHER" id="PTHR33884:SF3">
    <property type="entry name" value="UPF0410 PROTEIN YMGE"/>
    <property type="match status" value="1"/>
</dbReference>
<dbReference type="GO" id="GO:0005886">
    <property type="term" value="C:plasma membrane"/>
    <property type="evidence" value="ECO:0007669"/>
    <property type="project" value="UniProtKB-SubCell"/>
</dbReference>
<dbReference type="InterPro" id="IPR007341">
    <property type="entry name" value="Transgly_assoc"/>
</dbReference>
<keyword evidence="3" id="KW-1003">Cell membrane</keyword>
<evidence type="ECO:0000313" key="9">
    <source>
        <dbReference type="Proteomes" id="UP000001054"/>
    </source>
</evidence>
<evidence type="ECO:0000256" key="5">
    <source>
        <dbReference type="ARBA" id="ARBA00022989"/>
    </source>
</evidence>
<feature type="transmembrane region" description="Helical" evidence="7">
    <location>
        <begin position="38"/>
        <end position="59"/>
    </location>
</feature>
<dbReference type="PANTHER" id="PTHR33884">
    <property type="entry name" value="UPF0410 PROTEIN YMGE"/>
    <property type="match status" value="1"/>
</dbReference>
<protein>
    <recommendedName>
        <fullName evidence="10">GlsB/YeaQ/YmgE family stress response membrane protein</fullName>
    </recommendedName>
</protein>
<keyword evidence="5 7" id="KW-1133">Transmembrane helix</keyword>
<accession>C3MFY8</accession>
<feature type="transmembrane region" description="Helical" evidence="7">
    <location>
        <begin position="12"/>
        <end position="32"/>
    </location>
</feature>
<evidence type="ECO:0000256" key="3">
    <source>
        <dbReference type="ARBA" id="ARBA00022475"/>
    </source>
</evidence>
<evidence type="ECO:0000256" key="1">
    <source>
        <dbReference type="ARBA" id="ARBA00004651"/>
    </source>
</evidence>
<dbReference type="STRING" id="394.NGR_c02410"/>
<dbReference type="PATRIC" id="fig|394.7.peg.3041"/>
<evidence type="ECO:0008006" key="10">
    <source>
        <dbReference type="Google" id="ProtNLM"/>
    </source>
</evidence>
<proteinExistence type="inferred from homology"/>
<dbReference type="KEGG" id="rhi:NGR_c02410"/>
<feature type="transmembrane region" description="Helical" evidence="7">
    <location>
        <begin position="71"/>
        <end position="92"/>
    </location>
</feature>
<keyword evidence="9" id="KW-1185">Reference proteome</keyword>
<dbReference type="AlphaFoldDB" id="C3MFY8"/>